<evidence type="ECO:0000256" key="5">
    <source>
        <dbReference type="ARBA" id="ARBA00022989"/>
    </source>
</evidence>
<evidence type="ECO:0000256" key="3">
    <source>
        <dbReference type="ARBA" id="ARBA00022475"/>
    </source>
</evidence>
<evidence type="ECO:0000313" key="11">
    <source>
        <dbReference type="EMBL" id="PZP28055.1"/>
    </source>
</evidence>
<dbReference type="InterPro" id="IPR011066">
    <property type="entry name" value="MscS_channel_C_sf"/>
</dbReference>
<dbReference type="InterPro" id="IPR049278">
    <property type="entry name" value="MS_channel_C"/>
</dbReference>
<keyword evidence="7" id="KW-0407">Ion channel</keyword>
<feature type="domain" description="Mechanosensitive ion channel MscS" evidence="9">
    <location>
        <begin position="348"/>
        <end position="414"/>
    </location>
</feature>
<keyword evidence="5 7" id="KW-1133">Transmembrane helix</keyword>
<name>A0A2W5D7L2_9BURK</name>
<keyword evidence="7" id="KW-0406">Ion transport</keyword>
<evidence type="ECO:0000256" key="6">
    <source>
        <dbReference type="ARBA" id="ARBA00023136"/>
    </source>
</evidence>
<dbReference type="SUPFAM" id="SSF82689">
    <property type="entry name" value="Mechanosensitive channel protein MscS (YggB), C-terminal domain"/>
    <property type="match status" value="1"/>
</dbReference>
<dbReference type="Pfam" id="PF00924">
    <property type="entry name" value="MS_channel_2nd"/>
    <property type="match status" value="1"/>
</dbReference>
<comment type="function">
    <text evidence="7">Mechanosensitive channel that participates in the regulation of osmotic pressure changes within the cell, opening in response to stretch forces in the membrane lipid bilayer, without the need for other proteins. Contributes to normal resistance to hypoosmotic shock. Forms an ion channel of 1.0 nanosiemens conductance with a slight preference for anions.</text>
</comment>
<feature type="transmembrane region" description="Helical" evidence="7">
    <location>
        <begin position="245"/>
        <end position="269"/>
    </location>
</feature>
<dbReference type="InterPro" id="IPR023408">
    <property type="entry name" value="MscS_beta-dom_sf"/>
</dbReference>
<evidence type="ECO:0000259" key="10">
    <source>
        <dbReference type="Pfam" id="PF21082"/>
    </source>
</evidence>
<evidence type="ECO:0000256" key="7">
    <source>
        <dbReference type="RuleBase" id="RU369025"/>
    </source>
</evidence>
<dbReference type="Proteomes" id="UP000249633">
    <property type="component" value="Unassembled WGS sequence"/>
</dbReference>
<keyword evidence="8" id="KW-0732">Signal</keyword>
<comment type="subcellular location">
    <subcellularLocation>
        <location evidence="7">Cell inner membrane</location>
        <topology evidence="7">Multi-pass membrane protein</topology>
    </subcellularLocation>
    <subcellularLocation>
        <location evidence="1">Cell membrane</location>
        <topology evidence="1">Multi-pass membrane protein</topology>
    </subcellularLocation>
</comment>
<keyword evidence="3" id="KW-1003">Cell membrane</keyword>
<feature type="transmembrane region" description="Helical" evidence="7">
    <location>
        <begin position="305"/>
        <end position="322"/>
    </location>
</feature>
<evidence type="ECO:0000259" key="9">
    <source>
        <dbReference type="Pfam" id="PF00924"/>
    </source>
</evidence>
<dbReference type="Pfam" id="PF21082">
    <property type="entry name" value="MS_channel_3rd"/>
    <property type="match status" value="1"/>
</dbReference>
<proteinExistence type="inferred from homology"/>
<keyword evidence="7" id="KW-0813">Transport</keyword>
<evidence type="ECO:0000313" key="12">
    <source>
        <dbReference type="Proteomes" id="UP000249633"/>
    </source>
</evidence>
<feature type="chain" id="PRO_5016099164" description="Small-conductance mechanosensitive channel" evidence="8">
    <location>
        <begin position="21"/>
        <end position="542"/>
    </location>
</feature>
<feature type="transmembrane region" description="Helical" evidence="7">
    <location>
        <begin position="131"/>
        <end position="153"/>
    </location>
</feature>
<dbReference type="Gene3D" id="2.30.30.60">
    <property type="match status" value="1"/>
</dbReference>
<dbReference type="GO" id="GO:0005886">
    <property type="term" value="C:plasma membrane"/>
    <property type="evidence" value="ECO:0007669"/>
    <property type="project" value="UniProtKB-SubCell"/>
</dbReference>
<dbReference type="Gene3D" id="1.10.287.1260">
    <property type="match status" value="1"/>
</dbReference>
<feature type="transmembrane region" description="Helical" evidence="7">
    <location>
        <begin position="334"/>
        <end position="356"/>
    </location>
</feature>
<comment type="similarity">
    <text evidence="2 7">Belongs to the MscS (TC 1.A.23) family.</text>
</comment>
<sequence length="542" mass="57875">MHLRVGLMLLSSLSGVAAHADEATLALNQRKLVVLRATLKGESPAERVEAAERALQAALAASVPDRIERQVLPGEPPAVRVLANGQAVVHLVPDDLGGAQPDVMLEVASADLERRLQRAFAEARETRDLGAWMRAAALSVLATAVALALLKGLGQLRRLLLRRLVRRLAGVDSPVGADHVEVGGRAPRWWQATGEHAIALLRGLAGLASWAVALLVLDLWATVVLRQFAYTRPWGERAGDWLLEQLAALAGAAASAVPGLVTAVLIFLLSRGAVRLLHAVLERVEQGELSLGGLDADTAGPTARLASLVVWLFALAMAYPYLPGASSEAFKGVTVLAGLMVSLGASGVVGQVMSGLSLMYSRSLRVGEYVRIGEVEGTVTALGMFATKLHTGHGEEVSLPNAVVFSQPVRNFSRLVEGGQFVLHTSVTIGYATPWRQVHVMLLEAARRTPGVLEQPAPYVVQTALSDFYVEYRLCAQGSRSAPHRRAEAMSQLHANIQDVFNENGVAIMSPHYMEEPAQPQTVAAGPWFRPRSGPMSPPTPP</sequence>
<protein>
    <recommendedName>
        <fullName evidence="7">Small-conductance mechanosensitive channel</fullName>
    </recommendedName>
</protein>
<dbReference type="PANTHER" id="PTHR30221">
    <property type="entry name" value="SMALL-CONDUCTANCE MECHANOSENSITIVE CHANNEL"/>
    <property type="match status" value="1"/>
</dbReference>
<dbReference type="InterPro" id="IPR006685">
    <property type="entry name" value="MscS_channel_2nd"/>
</dbReference>
<comment type="caution">
    <text evidence="7">Lacks conserved residue(s) required for the propagation of feature annotation.</text>
</comment>
<dbReference type="Gene3D" id="3.30.70.100">
    <property type="match status" value="1"/>
</dbReference>
<dbReference type="SUPFAM" id="SSF50182">
    <property type="entry name" value="Sm-like ribonucleoproteins"/>
    <property type="match status" value="1"/>
</dbReference>
<gene>
    <name evidence="11" type="ORF">DI603_20400</name>
</gene>
<dbReference type="PANTHER" id="PTHR30221:SF18">
    <property type="entry name" value="SLL0590 PROTEIN"/>
    <property type="match status" value="1"/>
</dbReference>
<evidence type="ECO:0000256" key="8">
    <source>
        <dbReference type="SAM" id="SignalP"/>
    </source>
</evidence>
<organism evidence="11 12">
    <name type="scientific">Roseateles depolymerans</name>
    <dbReference type="NCBI Taxonomy" id="76731"/>
    <lineage>
        <taxon>Bacteria</taxon>
        <taxon>Pseudomonadati</taxon>
        <taxon>Pseudomonadota</taxon>
        <taxon>Betaproteobacteria</taxon>
        <taxon>Burkholderiales</taxon>
        <taxon>Sphaerotilaceae</taxon>
        <taxon>Roseateles</taxon>
    </lineage>
</organism>
<comment type="caution">
    <text evidence="11">The sequence shown here is derived from an EMBL/GenBank/DDBJ whole genome shotgun (WGS) entry which is preliminary data.</text>
</comment>
<keyword evidence="4 7" id="KW-0812">Transmembrane</keyword>
<keyword evidence="7" id="KW-0997">Cell inner membrane</keyword>
<evidence type="ECO:0000256" key="1">
    <source>
        <dbReference type="ARBA" id="ARBA00004651"/>
    </source>
</evidence>
<keyword evidence="6 7" id="KW-0472">Membrane</keyword>
<dbReference type="GO" id="GO:0008381">
    <property type="term" value="F:mechanosensitive monoatomic ion channel activity"/>
    <property type="evidence" value="ECO:0007669"/>
    <property type="project" value="InterPro"/>
</dbReference>
<evidence type="ECO:0000256" key="4">
    <source>
        <dbReference type="ARBA" id="ARBA00022692"/>
    </source>
</evidence>
<comment type="subunit">
    <text evidence="7">Homoheptamer.</text>
</comment>
<accession>A0A2W5D7L2</accession>
<evidence type="ECO:0000256" key="2">
    <source>
        <dbReference type="ARBA" id="ARBA00008017"/>
    </source>
</evidence>
<dbReference type="AlphaFoldDB" id="A0A2W5D7L2"/>
<dbReference type="EMBL" id="QFOD01000025">
    <property type="protein sequence ID" value="PZP28055.1"/>
    <property type="molecule type" value="Genomic_DNA"/>
</dbReference>
<dbReference type="InterPro" id="IPR010920">
    <property type="entry name" value="LSM_dom_sf"/>
</dbReference>
<feature type="transmembrane region" description="Helical" evidence="7">
    <location>
        <begin position="204"/>
        <end position="225"/>
    </location>
</feature>
<reference evidence="11 12" key="1">
    <citation type="submission" date="2017-08" db="EMBL/GenBank/DDBJ databases">
        <title>Infants hospitalized years apart are colonized by the same room-sourced microbial strains.</title>
        <authorList>
            <person name="Brooks B."/>
            <person name="Olm M.R."/>
            <person name="Firek B.A."/>
            <person name="Baker R."/>
            <person name="Thomas B.C."/>
            <person name="Morowitz M.J."/>
            <person name="Banfield J.F."/>
        </authorList>
    </citation>
    <scope>NUCLEOTIDE SEQUENCE [LARGE SCALE GENOMIC DNA]</scope>
    <source>
        <strain evidence="11">S2_012_000_R2_81</strain>
    </source>
</reference>
<dbReference type="InterPro" id="IPR045275">
    <property type="entry name" value="MscS_archaea/bacteria_type"/>
</dbReference>
<feature type="domain" description="Mechanosensitive ion channel MscS C-terminal" evidence="10">
    <location>
        <begin position="425"/>
        <end position="508"/>
    </location>
</feature>
<feature type="signal peptide" evidence="8">
    <location>
        <begin position="1"/>
        <end position="20"/>
    </location>
</feature>